<sequence length="398" mass="45040">MEYSGLIQEQQRRVSDGEINVQMNDGIIKERPLLSVQAVSSDTESLVDDITENTLFNDHDQIINKNSIIESRPLSKDDMLLLPPLPQTFLPSTRQSSIVSVTEMESFEINNSNVLPSLNDLECDKSVDYTLQDLSKALEISDISSRVHSRNVSMSSLSSMTKSNSNINIKTNYGMTSSTSTSTMSSPVTMPSFSFGSNTSSSTNTSTDLSRNNSNPMITNKRFFPISLTRQNSLTIGNSTNTNTNTNTITSTKIKSRSRSLSNSNIFRKLSLGNIKPTSIPEVENTTTTTTTTECETTIHHQRLMQNNKLFIIGNITTIKELTKKFEKVNFNNNEIEQEKYIHKLIELQKKDDMLFDIIIKKITKDNWSSKEEINDLKLQRIKLNELWAKKINYYQNL</sequence>
<feature type="region of interest" description="Disordered" evidence="1">
    <location>
        <begin position="235"/>
        <end position="255"/>
    </location>
</feature>
<evidence type="ECO:0000313" key="2">
    <source>
        <dbReference type="EMBL" id="SMN21461.1"/>
    </source>
</evidence>
<dbReference type="Proteomes" id="UP000196158">
    <property type="component" value="Unassembled WGS sequence"/>
</dbReference>
<accession>A0A1X7R772</accession>
<name>A0A1X7R772_9SACH</name>
<reference evidence="2 3" key="1">
    <citation type="submission" date="2017-04" db="EMBL/GenBank/DDBJ databases">
        <authorList>
            <person name="Afonso C.L."/>
            <person name="Miller P.J."/>
            <person name="Scott M.A."/>
            <person name="Spackman E."/>
            <person name="Goraichik I."/>
            <person name="Dimitrov K.M."/>
            <person name="Suarez D.L."/>
            <person name="Swayne D.E."/>
        </authorList>
    </citation>
    <scope>NUCLEOTIDE SEQUENCE [LARGE SCALE GENOMIC DNA]</scope>
</reference>
<organism evidence="2 3">
    <name type="scientific">Maudiozyma saulgeensis</name>
    <dbReference type="NCBI Taxonomy" id="1789683"/>
    <lineage>
        <taxon>Eukaryota</taxon>
        <taxon>Fungi</taxon>
        <taxon>Dikarya</taxon>
        <taxon>Ascomycota</taxon>
        <taxon>Saccharomycotina</taxon>
        <taxon>Saccharomycetes</taxon>
        <taxon>Saccharomycetales</taxon>
        <taxon>Saccharomycetaceae</taxon>
        <taxon>Maudiozyma</taxon>
    </lineage>
</organism>
<dbReference type="AlphaFoldDB" id="A0A1X7R772"/>
<dbReference type="OrthoDB" id="4070760at2759"/>
<protein>
    <submittedName>
        <fullName evidence="2">Uncharacterized protein</fullName>
    </submittedName>
</protein>
<dbReference type="EMBL" id="FXLY01000008">
    <property type="protein sequence ID" value="SMN21461.1"/>
    <property type="molecule type" value="Genomic_DNA"/>
</dbReference>
<feature type="compositionally biased region" description="Low complexity" evidence="1">
    <location>
        <begin position="195"/>
        <end position="215"/>
    </location>
</feature>
<keyword evidence="3" id="KW-1185">Reference proteome</keyword>
<proteinExistence type="predicted"/>
<evidence type="ECO:0000256" key="1">
    <source>
        <dbReference type="SAM" id="MobiDB-lite"/>
    </source>
</evidence>
<feature type="compositionally biased region" description="Low complexity" evidence="1">
    <location>
        <begin position="235"/>
        <end position="253"/>
    </location>
</feature>
<evidence type="ECO:0000313" key="3">
    <source>
        <dbReference type="Proteomes" id="UP000196158"/>
    </source>
</evidence>
<gene>
    <name evidence="2" type="ORF">KASA_0K01177G</name>
</gene>
<feature type="region of interest" description="Disordered" evidence="1">
    <location>
        <begin position="195"/>
        <end position="216"/>
    </location>
</feature>